<protein>
    <submittedName>
        <fullName evidence="1">32127_t:CDS:1</fullName>
    </submittedName>
</protein>
<comment type="caution">
    <text evidence="1">The sequence shown here is derived from an EMBL/GenBank/DDBJ whole genome shotgun (WGS) entry which is preliminary data.</text>
</comment>
<gene>
    <name evidence="1" type="ORF">RPERSI_LOCUS20476</name>
</gene>
<organism evidence="1 2">
    <name type="scientific">Racocetra persica</name>
    <dbReference type="NCBI Taxonomy" id="160502"/>
    <lineage>
        <taxon>Eukaryota</taxon>
        <taxon>Fungi</taxon>
        <taxon>Fungi incertae sedis</taxon>
        <taxon>Mucoromycota</taxon>
        <taxon>Glomeromycotina</taxon>
        <taxon>Glomeromycetes</taxon>
        <taxon>Diversisporales</taxon>
        <taxon>Gigasporaceae</taxon>
        <taxon>Racocetra</taxon>
    </lineage>
</organism>
<accession>A0ACA9RKU7</accession>
<evidence type="ECO:0000313" key="2">
    <source>
        <dbReference type="Proteomes" id="UP000789920"/>
    </source>
</evidence>
<reference evidence="1" key="1">
    <citation type="submission" date="2021-06" db="EMBL/GenBank/DDBJ databases">
        <authorList>
            <person name="Kallberg Y."/>
            <person name="Tangrot J."/>
            <person name="Rosling A."/>
        </authorList>
    </citation>
    <scope>NUCLEOTIDE SEQUENCE</scope>
    <source>
        <strain evidence="1">MA461A</strain>
    </source>
</reference>
<dbReference type="Proteomes" id="UP000789920">
    <property type="component" value="Unassembled WGS sequence"/>
</dbReference>
<dbReference type="EMBL" id="CAJVQC010057985">
    <property type="protein sequence ID" value="CAG8798166.1"/>
    <property type="molecule type" value="Genomic_DNA"/>
</dbReference>
<keyword evidence="2" id="KW-1185">Reference proteome</keyword>
<name>A0ACA9RKU7_9GLOM</name>
<evidence type="ECO:0000313" key="1">
    <source>
        <dbReference type="EMBL" id="CAG8798166.1"/>
    </source>
</evidence>
<proteinExistence type="predicted"/>
<sequence length="329" mass="36863">KPLNNLYIIADCLFSVATKLFPKIVFFLDPNYLIVQTGTEDDIVMEGQPEIILQCHKESRIIWFPDLIDSSMRSSVLSIDKSKEIDNRYSPLNDNLFLERFVIRDSKGFLTHLERELRPIPKFYALMTPINISDGTVITKDANTIIDIETSNSFMQDEEVKKPTENHEPTRRTTRKKTVSNGETKTRKRIKTNSNVEDEITTPILGYENKSNKKHGVDIMETGTRSRTRAVSTKKQTTTTNKKVTQKVVCDLTSSLFTSNLSSLSSSCESLCEDLNSLDPESLMGTSSKESSTSLPPTPIKAGSLSMILNFDNISLKPAQAASMPISLP</sequence>
<feature type="non-terminal residue" evidence="1">
    <location>
        <position position="1"/>
    </location>
</feature>